<proteinExistence type="predicted"/>
<keyword evidence="1" id="KW-0812">Transmembrane</keyword>
<sequence length="388" mass="43867">MNIFKPIINWLETRACAPAYSGMVLGAIAICFFAAAINTMAGWLYVISAVSFSLLAIAAVLPPRFLSGISVARLPIQAVTAGDDLTVELEITNSTKKPIRLIQVKDILPYILGESIAQAIEIISPQDTYRWQYYYPTQRRGIYRWENIEFATGAPFGLFWSRRQHKCSARAIVYPTVLPLSHCPLVDEIGEDCRFNYPHGRPFHTASEGITRSLRPYRIGDPMRLIHWRSSARMGDLRVRELELVTSGQEIIIALDSASKWETENFEQAVIAAASMYFYAQKNTIQVQLWTSETSLVRVERLVLETLAATNPLEDTCNQELPKLPLIWLTQNPLTLSSLPMGSRWVLWQPVNSGEKQVVLNQDYPGIAIEQEKELKTQLQQKLDIAQI</sequence>
<dbReference type="InterPro" id="IPR002881">
    <property type="entry name" value="DUF58"/>
</dbReference>
<keyword evidence="5" id="KW-1185">Reference proteome</keyword>
<dbReference type="OrthoDB" id="9778037at2"/>
<evidence type="ECO:0000259" key="2">
    <source>
        <dbReference type="Pfam" id="PF01882"/>
    </source>
</evidence>
<dbReference type="EMBL" id="LMTZ01000129">
    <property type="protein sequence ID" value="KST64024.1"/>
    <property type="molecule type" value="Genomic_DNA"/>
</dbReference>
<dbReference type="Proteomes" id="UP000053372">
    <property type="component" value="Unassembled WGS sequence"/>
</dbReference>
<dbReference type="RefSeq" id="WP_027844193.1">
    <property type="nucleotide sequence ID" value="NZ_LMTZ01000118.1"/>
</dbReference>
<reference evidence="4 5" key="1">
    <citation type="journal article" date="2015" name="Genome Announc.">
        <title>Draft Genome of the Euendolithic (true boring) Cyanobacterium Mastigocoleus testarum strain BC008.</title>
        <authorList>
            <person name="Guida B.S."/>
            <person name="Garcia-Pichel F."/>
        </authorList>
    </citation>
    <scope>NUCLEOTIDE SEQUENCE [LARGE SCALE GENOMIC DNA]</scope>
    <source>
        <strain evidence="4 5">BC008</strain>
    </source>
</reference>
<evidence type="ECO:0000313" key="5">
    <source>
        <dbReference type="Proteomes" id="UP000053372"/>
    </source>
</evidence>
<evidence type="ECO:0000313" key="4">
    <source>
        <dbReference type="EMBL" id="KST64734.1"/>
    </source>
</evidence>
<dbReference type="EMBL" id="LMTZ01000118">
    <property type="protein sequence ID" value="KST64734.1"/>
    <property type="molecule type" value="Genomic_DNA"/>
</dbReference>
<accession>A0A0V7ZJS5</accession>
<dbReference type="Pfam" id="PF01882">
    <property type="entry name" value="DUF58"/>
    <property type="match status" value="1"/>
</dbReference>
<name>A0A0V7ZJS5_9CYAN</name>
<comment type="caution">
    <text evidence="4">The sequence shown here is derived from an EMBL/GenBank/DDBJ whole genome shotgun (WGS) entry which is preliminary data.</text>
</comment>
<dbReference type="PANTHER" id="PTHR34351">
    <property type="entry name" value="SLR1927 PROTEIN-RELATED"/>
    <property type="match status" value="1"/>
</dbReference>
<gene>
    <name evidence="3" type="ORF">BC008_40220</name>
    <name evidence="4" type="ORF">BC008_41195</name>
</gene>
<evidence type="ECO:0000313" key="3">
    <source>
        <dbReference type="EMBL" id="KST64024.1"/>
    </source>
</evidence>
<feature type="domain" description="DUF58" evidence="2">
    <location>
        <begin position="214"/>
        <end position="294"/>
    </location>
</feature>
<dbReference type="AlphaFoldDB" id="A0A0V7ZJS5"/>
<feature type="transmembrane region" description="Helical" evidence="1">
    <location>
        <begin position="20"/>
        <end position="37"/>
    </location>
</feature>
<evidence type="ECO:0000256" key="1">
    <source>
        <dbReference type="SAM" id="Phobius"/>
    </source>
</evidence>
<keyword evidence="1" id="KW-0472">Membrane</keyword>
<dbReference type="PANTHER" id="PTHR34351:SF1">
    <property type="entry name" value="SLR1927 PROTEIN"/>
    <property type="match status" value="1"/>
</dbReference>
<feature type="transmembrane region" description="Helical" evidence="1">
    <location>
        <begin position="43"/>
        <end position="61"/>
    </location>
</feature>
<protein>
    <recommendedName>
        <fullName evidence="2">DUF58 domain-containing protein</fullName>
    </recommendedName>
</protein>
<organism evidence="4 5">
    <name type="scientific">Mastigocoleus testarum BC008</name>
    <dbReference type="NCBI Taxonomy" id="371196"/>
    <lineage>
        <taxon>Bacteria</taxon>
        <taxon>Bacillati</taxon>
        <taxon>Cyanobacteriota</taxon>
        <taxon>Cyanophyceae</taxon>
        <taxon>Nostocales</taxon>
        <taxon>Hapalosiphonaceae</taxon>
        <taxon>Mastigocoleus</taxon>
    </lineage>
</organism>
<keyword evidence="1" id="KW-1133">Transmembrane helix</keyword>